<accession>A0ABT1Z7F4</accession>
<dbReference type="Gene3D" id="1.10.10.10">
    <property type="entry name" value="Winged helix-like DNA-binding domain superfamily/Winged helix DNA-binding domain"/>
    <property type="match status" value="1"/>
</dbReference>
<dbReference type="Proteomes" id="UP001204320">
    <property type="component" value="Unassembled WGS sequence"/>
</dbReference>
<organism evidence="6 7">
    <name type="scientific">Tractidigestivibacter montrealensis</name>
    <dbReference type="NCBI Taxonomy" id="2972466"/>
    <lineage>
        <taxon>Bacteria</taxon>
        <taxon>Bacillati</taxon>
        <taxon>Actinomycetota</taxon>
        <taxon>Coriobacteriia</taxon>
        <taxon>Coriobacteriales</taxon>
        <taxon>Atopobiaceae</taxon>
        <taxon>Tractidigestivibacter</taxon>
    </lineage>
</organism>
<dbReference type="PANTHER" id="PTHR34294">
    <property type="entry name" value="TRANSCRIPTIONAL REGULATOR-RELATED"/>
    <property type="match status" value="1"/>
</dbReference>
<sequence>MDDSTNIYMVKAAWYYYIVGYTQNDIASMLGLSRAKVVRLLDEAREQGVVQFTFRASDTSRMGLEQEFINRFGLDDIFIVPTSLDRATTEDSIARATSMYITSHLSDGAYLNMGYGAMMNRVLGYLSRGTCNNLSVISLTGGVNFYLQDIPPSVMSIRLNLLPCPILLSSKELRDAMVQEPSITSIAKMVGLASMSVVGIGGISDNATIQKNGMLTKSDFELLRMRGSVGDILCHFIDIDGNPIATDIESRIVSTSLSALEHMSNVVAAAGGDEKIRAIRAVLKHGYINTLITDERTAQKVIEEDDRLKEMVP</sequence>
<name>A0ABT1Z7F4_9ACTN</name>
<dbReference type="RefSeq" id="WP_258498828.1">
    <property type="nucleotide sequence ID" value="NZ_JANSKA010000002.1"/>
</dbReference>
<evidence type="ECO:0000256" key="2">
    <source>
        <dbReference type="ARBA" id="ARBA00023015"/>
    </source>
</evidence>
<dbReference type="InterPro" id="IPR036388">
    <property type="entry name" value="WH-like_DNA-bd_sf"/>
</dbReference>
<keyword evidence="2" id="KW-0805">Transcription regulation</keyword>
<comment type="caution">
    <text evidence="6">The sequence shown here is derived from an EMBL/GenBank/DDBJ whole genome shotgun (WGS) entry which is preliminary data.</text>
</comment>
<evidence type="ECO:0000313" key="7">
    <source>
        <dbReference type="Proteomes" id="UP001204320"/>
    </source>
</evidence>
<evidence type="ECO:0000259" key="5">
    <source>
        <dbReference type="Pfam" id="PF04198"/>
    </source>
</evidence>
<comment type="similarity">
    <text evidence="1">Belongs to the SorC transcriptional regulatory family.</text>
</comment>
<dbReference type="PANTHER" id="PTHR34294:SF1">
    <property type="entry name" value="TRANSCRIPTIONAL REGULATOR LSRR"/>
    <property type="match status" value="1"/>
</dbReference>
<dbReference type="InterPro" id="IPR036390">
    <property type="entry name" value="WH_DNA-bd_sf"/>
</dbReference>
<keyword evidence="7" id="KW-1185">Reference proteome</keyword>
<dbReference type="SUPFAM" id="SSF100950">
    <property type="entry name" value="NagB/RpiA/CoA transferase-like"/>
    <property type="match status" value="1"/>
</dbReference>
<evidence type="ECO:0000256" key="4">
    <source>
        <dbReference type="ARBA" id="ARBA00023163"/>
    </source>
</evidence>
<keyword evidence="4" id="KW-0804">Transcription</keyword>
<dbReference type="SUPFAM" id="SSF46785">
    <property type="entry name" value="Winged helix' DNA-binding domain"/>
    <property type="match status" value="1"/>
</dbReference>
<gene>
    <name evidence="6" type="ORF">NVS32_04220</name>
</gene>
<evidence type="ECO:0000256" key="1">
    <source>
        <dbReference type="ARBA" id="ARBA00010466"/>
    </source>
</evidence>
<evidence type="ECO:0000256" key="3">
    <source>
        <dbReference type="ARBA" id="ARBA00023125"/>
    </source>
</evidence>
<proteinExistence type="inferred from homology"/>
<dbReference type="EMBL" id="JANSKA010000002">
    <property type="protein sequence ID" value="MCR9036150.1"/>
    <property type="molecule type" value="Genomic_DNA"/>
</dbReference>
<dbReference type="InterPro" id="IPR007324">
    <property type="entry name" value="Sugar-bd_dom_put"/>
</dbReference>
<dbReference type="Pfam" id="PF04198">
    <property type="entry name" value="Sugar-bind"/>
    <property type="match status" value="1"/>
</dbReference>
<protein>
    <submittedName>
        <fullName evidence="6">Sugar-binding transcriptional regulator</fullName>
    </submittedName>
</protein>
<dbReference type="Gene3D" id="3.40.50.1360">
    <property type="match status" value="1"/>
</dbReference>
<reference evidence="6 7" key="1">
    <citation type="submission" date="2022-08" db="EMBL/GenBank/DDBJ databases">
        <title>Tractidigestivibacter montrealensis type strain KD21.</title>
        <authorList>
            <person name="Diop K."/>
            <person name="Richard C."/>
            <person name="Routy B."/>
        </authorList>
    </citation>
    <scope>NUCLEOTIDE SEQUENCE [LARGE SCALE GENOMIC DNA]</scope>
    <source>
        <strain evidence="6 7">KD21</strain>
    </source>
</reference>
<keyword evidence="3" id="KW-0238">DNA-binding</keyword>
<feature type="domain" description="Sugar-binding" evidence="5">
    <location>
        <begin position="63"/>
        <end position="302"/>
    </location>
</feature>
<dbReference type="InterPro" id="IPR037171">
    <property type="entry name" value="NagB/RpiA_transferase-like"/>
</dbReference>
<dbReference type="InterPro" id="IPR051054">
    <property type="entry name" value="SorC_transcr_regulators"/>
</dbReference>
<evidence type="ECO:0000313" key="6">
    <source>
        <dbReference type="EMBL" id="MCR9036150.1"/>
    </source>
</evidence>